<gene>
    <name evidence="5" type="ORF">CMUS01_03952</name>
</gene>
<dbReference type="PANTHER" id="PTHR11559">
    <property type="entry name" value="CARBOXYLESTERASE"/>
    <property type="match status" value="1"/>
</dbReference>
<dbReference type="SUPFAM" id="SSF53474">
    <property type="entry name" value="alpha/beta-Hydrolases"/>
    <property type="match status" value="1"/>
</dbReference>
<evidence type="ECO:0000256" key="2">
    <source>
        <dbReference type="ARBA" id="ARBA00022801"/>
    </source>
</evidence>
<feature type="domain" description="Carboxylesterase type B" evidence="4">
    <location>
        <begin position="35"/>
        <end position="552"/>
    </location>
</feature>
<protein>
    <recommendedName>
        <fullName evidence="3">Carboxylic ester hydrolase</fullName>
        <ecNumber evidence="3">3.1.1.-</ecNumber>
    </recommendedName>
</protein>
<keyword evidence="3" id="KW-0732">Signal</keyword>
<sequence>MTVFKILDGLVLSLLALVPAVTPTQTPLGPTPTPPLVSLKNGTLAGTHNHNLNQDFFLGIPYAAPPVGDRRLRRPVPPEPWPGMTRTAYSYRPYCIGTDPQVPGIGQNIHPAMSEDCLHLNIIRPAGLPPGANLPVLVWIHGGAFKYDSAADPRYNGSFLVRNSVGMGTPMIFASVNYRLGVFGMPNGPEVEKAGLENLLLRDQRQALAWIRENVRAFGGDPSRVTIAGESAGAASVGYHLLAPDEGLFSGAIAQSGGPFPSVSLHSEEEREMHFQILLNVTGCTGAEDALGCLRSVPAESLREASLVLPYTMTLDGDLLPDTGSRLLREGRFVNVPLLIGSTRNDGSSTLQFAMPGPLDTHRDFANMVAAVNDNHPLPKSTTQKWAELYQQELHDPAAGLGTVLANPGPEFGAEYGLTSLWLGDAFYAAGRRFANQIWADYGVPSYSYFFDVVTANVDAETLGATHYQEIPFMFGNEDSVGWVVDPFPADPEVRRRFEDLADVMSRMWISFVVSGSPNNHQSGLPTSQRHCYLLTECVFLVTDFNVSWPVYSRADPKNFVFSVAEGNHLQADTWRQEALQMLIDLADTMKR</sequence>
<dbReference type="Gene3D" id="3.40.50.1820">
    <property type="entry name" value="alpha/beta hydrolase"/>
    <property type="match status" value="1"/>
</dbReference>
<dbReference type="Pfam" id="PF00135">
    <property type="entry name" value="COesterase"/>
    <property type="match status" value="1"/>
</dbReference>
<evidence type="ECO:0000256" key="1">
    <source>
        <dbReference type="ARBA" id="ARBA00005964"/>
    </source>
</evidence>
<accession>A0A8H6NPV2</accession>
<evidence type="ECO:0000313" key="5">
    <source>
        <dbReference type="EMBL" id="KAF6840355.1"/>
    </source>
</evidence>
<feature type="signal peptide" evidence="3">
    <location>
        <begin position="1"/>
        <end position="23"/>
    </location>
</feature>
<comment type="caution">
    <text evidence="5">The sequence shown here is derived from an EMBL/GenBank/DDBJ whole genome shotgun (WGS) entry which is preliminary data.</text>
</comment>
<keyword evidence="2 3" id="KW-0378">Hydrolase</keyword>
<dbReference type="EMBL" id="WIGM01000101">
    <property type="protein sequence ID" value="KAF6840355.1"/>
    <property type="molecule type" value="Genomic_DNA"/>
</dbReference>
<proteinExistence type="inferred from homology"/>
<organism evidence="5 6">
    <name type="scientific">Colletotrichum musicola</name>
    <dbReference type="NCBI Taxonomy" id="2175873"/>
    <lineage>
        <taxon>Eukaryota</taxon>
        <taxon>Fungi</taxon>
        <taxon>Dikarya</taxon>
        <taxon>Ascomycota</taxon>
        <taxon>Pezizomycotina</taxon>
        <taxon>Sordariomycetes</taxon>
        <taxon>Hypocreomycetidae</taxon>
        <taxon>Glomerellales</taxon>
        <taxon>Glomerellaceae</taxon>
        <taxon>Colletotrichum</taxon>
        <taxon>Colletotrichum orchidearum species complex</taxon>
    </lineage>
</organism>
<feature type="chain" id="PRO_5034522791" description="Carboxylic ester hydrolase" evidence="3">
    <location>
        <begin position="24"/>
        <end position="592"/>
    </location>
</feature>
<reference evidence="5" key="1">
    <citation type="journal article" date="2020" name="Phytopathology">
        <title>Genome Sequence Resources of Colletotrichum truncatum, C. plurivorum, C. musicola, and C. sojae: Four Species Pathogenic to Soybean (Glycine max).</title>
        <authorList>
            <person name="Rogerio F."/>
            <person name="Boufleur T.R."/>
            <person name="Ciampi-Guillardi M."/>
            <person name="Sukno S.A."/>
            <person name="Thon M.R."/>
            <person name="Massola Junior N.S."/>
            <person name="Baroncelli R."/>
        </authorList>
    </citation>
    <scope>NUCLEOTIDE SEQUENCE</scope>
    <source>
        <strain evidence="5">LFN0074</strain>
    </source>
</reference>
<evidence type="ECO:0000313" key="6">
    <source>
        <dbReference type="Proteomes" id="UP000639643"/>
    </source>
</evidence>
<dbReference type="OrthoDB" id="408631at2759"/>
<dbReference type="InterPro" id="IPR050309">
    <property type="entry name" value="Type-B_Carboxylest/Lipase"/>
</dbReference>
<dbReference type="InterPro" id="IPR029058">
    <property type="entry name" value="AB_hydrolase_fold"/>
</dbReference>
<keyword evidence="6" id="KW-1185">Reference proteome</keyword>
<dbReference type="InterPro" id="IPR002018">
    <property type="entry name" value="CarbesteraseB"/>
</dbReference>
<dbReference type="AlphaFoldDB" id="A0A8H6NPV2"/>
<dbReference type="PROSITE" id="PS00122">
    <property type="entry name" value="CARBOXYLESTERASE_B_1"/>
    <property type="match status" value="1"/>
</dbReference>
<evidence type="ECO:0000259" key="4">
    <source>
        <dbReference type="Pfam" id="PF00135"/>
    </source>
</evidence>
<dbReference type="EC" id="3.1.1.-" evidence="3"/>
<dbReference type="InterPro" id="IPR019826">
    <property type="entry name" value="Carboxylesterase_B_AS"/>
</dbReference>
<evidence type="ECO:0000256" key="3">
    <source>
        <dbReference type="RuleBase" id="RU361235"/>
    </source>
</evidence>
<name>A0A8H6NPV2_9PEZI</name>
<dbReference type="Proteomes" id="UP000639643">
    <property type="component" value="Unassembled WGS sequence"/>
</dbReference>
<dbReference type="GO" id="GO:0016787">
    <property type="term" value="F:hydrolase activity"/>
    <property type="evidence" value="ECO:0007669"/>
    <property type="project" value="UniProtKB-KW"/>
</dbReference>
<comment type="similarity">
    <text evidence="1 3">Belongs to the type-B carboxylesterase/lipase family.</text>
</comment>